<sequence>MPDSLKGFVVGTVTKRVDWTNNLFSLHIDAEIDPFQAGQFIKLALKGQDGQWVRRAYSLVNAPSQAGAEVLVIEIPDGGLSPFLGDLNVGDEVFVTQQAAGFMTIAEIPKPSKSLWMLSTGTAIGPFISMLEQERDLDRFEDIVLVHAVRSAPELVYQQQIEVIKQRYGSRFRLCTIVSREIHDGSLRGRIPALLQSGELETKLGLERQTDSFFYLCGNPEMVRDTKLCLEGLGYTKHLRRKPGQYASENYW</sequence>
<keyword evidence="7" id="KW-0521">NADP</keyword>
<evidence type="ECO:0000256" key="10">
    <source>
        <dbReference type="ARBA" id="ARBA00047776"/>
    </source>
</evidence>
<evidence type="ECO:0000313" key="13">
    <source>
        <dbReference type="Proteomes" id="UP000286482"/>
    </source>
</evidence>
<dbReference type="EC" id="1.18.1.2" evidence="3"/>
<reference evidence="12 13" key="1">
    <citation type="submission" date="2018-09" db="EMBL/GenBank/DDBJ databases">
        <authorList>
            <person name="Wang Z."/>
        </authorList>
    </citation>
    <scope>NUCLEOTIDE SEQUENCE [LARGE SCALE GENOMIC DNA]</scope>
    <source>
        <strain evidence="12 13">ALS 81</strain>
    </source>
</reference>
<feature type="domain" description="FAD-binding FR-type" evidence="11">
    <location>
        <begin position="6"/>
        <end position="106"/>
    </location>
</feature>
<dbReference type="Pfam" id="PF00970">
    <property type="entry name" value="FAD_binding_6"/>
    <property type="match status" value="1"/>
</dbReference>
<comment type="similarity">
    <text evidence="2">Belongs to the ferredoxin--NADP reductase type 1 family.</text>
</comment>
<evidence type="ECO:0000313" key="12">
    <source>
        <dbReference type="EMBL" id="RKF17513.1"/>
    </source>
</evidence>
<dbReference type="InterPro" id="IPR039261">
    <property type="entry name" value="FNR_nucleotide-bd"/>
</dbReference>
<evidence type="ECO:0000256" key="3">
    <source>
        <dbReference type="ARBA" id="ARBA00013223"/>
    </source>
</evidence>
<dbReference type="GO" id="GO:0042167">
    <property type="term" value="P:heme catabolic process"/>
    <property type="evidence" value="ECO:0007669"/>
    <property type="project" value="TreeGrafter"/>
</dbReference>
<dbReference type="PANTHER" id="PTHR47878:SF1">
    <property type="entry name" value="FLAVODOXIN_FERREDOXIN--NADP REDUCTASE"/>
    <property type="match status" value="1"/>
</dbReference>
<gene>
    <name evidence="12" type="ORF">DBZ36_13815</name>
</gene>
<dbReference type="GO" id="GO:0034599">
    <property type="term" value="P:cellular response to oxidative stress"/>
    <property type="evidence" value="ECO:0007669"/>
    <property type="project" value="TreeGrafter"/>
</dbReference>
<dbReference type="PROSITE" id="PS51384">
    <property type="entry name" value="FAD_FR"/>
    <property type="match status" value="1"/>
</dbReference>
<dbReference type="InterPro" id="IPR051930">
    <property type="entry name" value="FNR_type-1"/>
</dbReference>
<dbReference type="Proteomes" id="UP000286482">
    <property type="component" value="Unassembled WGS sequence"/>
</dbReference>
<keyword evidence="5" id="KW-0547">Nucleotide-binding</keyword>
<dbReference type="PANTHER" id="PTHR47878">
    <property type="entry name" value="OXIDOREDUCTASE FAD/NAD(P)-BINDING DOMAIN PROTEIN"/>
    <property type="match status" value="1"/>
</dbReference>
<evidence type="ECO:0000256" key="7">
    <source>
        <dbReference type="ARBA" id="ARBA00022857"/>
    </source>
</evidence>
<keyword evidence="4" id="KW-0285">Flavoprotein</keyword>
<evidence type="ECO:0000256" key="6">
    <source>
        <dbReference type="ARBA" id="ARBA00022827"/>
    </source>
</evidence>
<dbReference type="SUPFAM" id="SSF63380">
    <property type="entry name" value="Riboflavin synthase domain-like"/>
    <property type="match status" value="1"/>
</dbReference>
<dbReference type="InterPro" id="IPR001433">
    <property type="entry name" value="OxRdtase_FAD/NAD-bd"/>
</dbReference>
<name>A0A420EA05_9ALTE</name>
<evidence type="ECO:0000256" key="4">
    <source>
        <dbReference type="ARBA" id="ARBA00022630"/>
    </source>
</evidence>
<keyword evidence="13" id="KW-1185">Reference proteome</keyword>
<proteinExistence type="inferred from homology"/>
<keyword evidence="6" id="KW-0274">FAD</keyword>
<dbReference type="RefSeq" id="WP_120355537.1">
    <property type="nucleotide sequence ID" value="NZ_RAQO01000007.1"/>
</dbReference>
<evidence type="ECO:0000256" key="8">
    <source>
        <dbReference type="ARBA" id="ARBA00023002"/>
    </source>
</evidence>
<dbReference type="Pfam" id="PF00175">
    <property type="entry name" value="NAD_binding_1"/>
    <property type="match status" value="1"/>
</dbReference>
<dbReference type="CDD" id="cd06195">
    <property type="entry name" value="FNR1"/>
    <property type="match status" value="1"/>
</dbReference>
<dbReference type="InterPro" id="IPR017938">
    <property type="entry name" value="Riboflavin_synthase-like_b-brl"/>
</dbReference>
<evidence type="ECO:0000256" key="1">
    <source>
        <dbReference type="ARBA" id="ARBA00001974"/>
    </source>
</evidence>
<comment type="caution">
    <text evidence="12">The sequence shown here is derived from an EMBL/GenBank/DDBJ whole genome shotgun (WGS) entry which is preliminary data.</text>
</comment>
<protein>
    <recommendedName>
        <fullName evidence="3">ferredoxin--NADP(+) reductase</fullName>
        <ecNumber evidence="3">1.18.1.2</ecNumber>
    </recommendedName>
</protein>
<evidence type="ECO:0000259" key="11">
    <source>
        <dbReference type="PROSITE" id="PS51384"/>
    </source>
</evidence>
<comment type="cofactor">
    <cofactor evidence="9">
        <name>[2Fe-2S] cluster</name>
        <dbReference type="ChEBI" id="CHEBI:190135"/>
    </cofactor>
</comment>
<dbReference type="GO" id="GO:0004324">
    <property type="term" value="F:ferredoxin-NADP+ reductase activity"/>
    <property type="evidence" value="ECO:0007669"/>
    <property type="project" value="UniProtKB-EC"/>
</dbReference>
<evidence type="ECO:0000256" key="9">
    <source>
        <dbReference type="ARBA" id="ARBA00034078"/>
    </source>
</evidence>
<dbReference type="AlphaFoldDB" id="A0A420EA05"/>
<dbReference type="Gene3D" id="2.40.30.10">
    <property type="entry name" value="Translation factors"/>
    <property type="match status" value="1"/>
</dbReference>
<dbReference type="OrthoDB" id="9784483at2"/>
<accession>A0A420EA05</accession>
<keyword evidence="8" id="KW-0560">Oxidoreductase</keyword>
<comment type="cofactor">
    <cofactor evidence="1">
        <name>FAD</name>
        <dbReference type="ChEBI" id="CHEBI:57692"/>
    </cofactor>
</comment>
<dbReference type="InterPro" id="IPR017927">
    <property type="entry name" value="FAD-bd_FR_type"/>
</dbReference>
<organism evidence="12 13">
    <name type="scientific">Alginatibacterium sediminis</name>
    <dbReference type="NCBI Taxonomy" id="2164068"/>
    <lineage>
        <taxon>Bacteria</taxon>
        <taxon>Pseudomonadati</taxon>
        <taxon>Pseudomonadota</taxon>
        <taxon>Gammaproteobacteria</taxon>
        <taxon>Alteromonadales</taxon>
        <taxon>Alteromonadaceae</taxon>
        <taxon>Alginatibacterium</taxon>
    </lineage>
</organism>
<dbReference type="InterPro" id="IPR033892">
    <property type="entry name" value="FNR_bac"/>
</dbReference>
<dbReference type="SUPFAM" id="SSF52343">
    <property type="entry name" value="Ferredoxin reductase-like, C-terminal NADP-linked domain"/>
    <property type="match status" value="1"/>
</dbReference>
<evidence type="ECO:0000256" key="5">
    <source>
        <dbReference type="ARBA" id="ARBA00022741"/>
    </source>
</evidence>
<dbReference type="Gene3D" id="3.40.50.80">
    <property type="entry name" value="Nucleotide-binding domain of ferredoxin-NADP reductase (FNR) module"/>
    <property type="match status" value="1"/>
</dbReference>
<dbReference type="InterPro" id="IPR008333">
    <property type="entry name" value="Cbr1-like_FAD-bd_dom"/>
</dbReference>
<dbReference type="GO" id="GO:0000166">
    <property type="term" value="F:nucleotide binding"/>
    <property type="evidence" value="ECO:0007669"/>
    <property type="project" value="UniProtKB-KW"/>
</dbReference>
<comment type="catalytic activity">
    <reaction evidence="10">
        <text>2 reduced [2Fe-2S]-[ferredoxin] + NADP(+) + H(+) = 2 oxidized [2Fe-2S]-[ferredoxin] + NADPH</text>
        <dbReference type="Rhea" id="RHEA:20125"/>
        <dbReference type="Rhea" id="RHEA-COMP:10000"/>
        <dbReference type="Rhea" id="RHEA-COMP:10001"/>
        <dbReference type="ChEBI" id="CHEBI:15378"/>
        <dbReference type="ChEBI" id="CHEBI:33737"/>
        <dbReference type="ChEBI" id="CHEBI:33738"/>
        <dbReference type="ChEBI" id="CHEBI:57783"/>
        <dbReference type="ChEBI" id="CHEBI:58349"/>
        <dbReference type="EC" id="1.18.1.2"/>
    </reaction>
</comment>
<evidence type="ECO:0000256" key="2">
    <source>
        <dbReference type="ARBA" id="ARBA00008312"/>
    </source>
</evidence>
<dbReference type="EMBL" id="RAQO01000007">
    <property type="protein sequence ID" value="RKF17513.1"/>
    <property type="molecule type" value="Genomic_DNA"/>
</dbReference>